<evidence type="ECO:0000313" key="2">
    <source>
        <dbReference type="Proteomes" id="UP000324832"/>
    </source>
</evidence>
<proteinExistence type="predicted"/>
<dbReference type="Proteomes" id="UP000324832">
    <property type="component" value="Unassembled WGS sequence"/>
</dbReference>
<name>A0A5E4QNY8_9NEOP</name>
<gene>
    <name evidence="1" type="ORF">LSINAPIS_LOCUS9625</name>
</gene>
<dbReference type="GO" id="GO:0006623">
    <property type="term" value="P:protein targeting to vacuole"/>
    <property type="evidence" value="ECO:0007669"/>
    <property type="project" value="TreeGrafter"/>
</dbReference>
<keyword evidence="2" id="KW-1185">Reference proteome</keyword>
<dbReference type="GO" id="GO:0007005">
    <property type="term" value="P:mitochondrion organization"/>
    <property type="evidence" value="ECO:0007669"/>
    <property type="project" value="TreeGrafter"/>
</dbReference>
<reference evidence="1 2" key="1">
    <citation type="submission" date="2017-07" db="EMBL/GenBank/DDBJ databases">
        <authorList>
            <person name="Talla V."/>
            <person name="Backstrom N."/>
        </authorList>
    </citation>
    <scope>NUCLEOTIDE SEQUENCE [LARGE SCALE GENOMIC DNA]</scope>
</reference>
<dbReference type="PANTHER" id="PTHR16166:SF141">
    <property type="entry name" value="INTERMEMBRANE LIPID TRANSFER PROTEIN VPS13D"/>
    <property type="match status" value="1"/>
</dbReference>
<accession>A0A5E4QNY8</accession>
<dbReference type="AlphaFoldDB" id="A0A5E4QNY8"/>
<organism evidence="1 2">
    <name type="scientific">Leptidea sinapis</name>
    <dbReference type="NCBI Taxonomy" id="189913"/>
    <lineage>
        <taxon>Eukaryota</taxon>
        <taxon>Metazoa</taxon>
        <taxon>Ecdysozoa</taxon>
        <taxon>Arthropoda</taxon>
        <taxon>Hexapoda</taxon>
        <taxon>Insecta</taxon>
        <taxon>Pterygota</taxon>
        <taxon>Neoptera</taxon>
        <taxon>Endopterygota</taxon>
        <taxon>Lepidoptera</taxon>
        <taxon>Glossata</taxon>
        <taxon>Ditrysia</taxon>
        <taxon>Papilionoidea</taxon>
        <taxon>Pieridae</taxon>
        <taxon>Dismorphiinae</taxon>
        <taxon>Leptidea</taxon>
    </lineage>
</organism>
<protein>
    <submittedName>
        <fullName evidence="1">Uncharacterized protein</fullName>
    </submittedName>
</protein>
<dbReference type="PANTHER" id="PTHR16166">
    <property type="entry name" value="VACUOLAR PROTEIN SORTING-ASSOCIATED PROTEIN VPS13"/>
    <property type="match status" value="1"/>
</dbReference>
<dbReference type="InterPro" id="IPR026847">
    <property type="entry name" value="VPS13"/>
</dbReference>
<dbReference type="GO" id="GO:0045053">
    <property type="term" value="P:protein retention in Golgi apparatus"/>
    <property type="evidence" value="ECO:0007669"/>
    <property type="project" value="TreeGrafter"/>
</dbReference>
<evidence type="ECO:0000313" key="1">
    <source>
        <dbReference type="EMBL" id="VVC98572.1"/>
    </source>
</evidence>
<dbReference type="EMBL" id="FZQP02003667">
    <property type="protein sequence ID" value="VVC98572.1"/>
    <property type="molecule type" value="Genomic_DNA"/>
</dbReference>
<sequence>MQRAPPSRYNALYFNHLLIALRPIAVRLEERLILMMWRWFDSDAGADEEQPDEAEYETRRVLLELTALHAPRYYFALIKLLPSQIRLSMFTSSKLDSESSALKRRLGLTLIRFEDAAVELEPFVRTHSFDTAPALARRVLRHFMDELKWQAAKILGSVDFLGNPLGFVADVSEGVSGLILEGNVAALLQNLTHGISNSAAKVTETLGDGLERVVCDEAHEETRRRIRSGAAAGNARISAGLRGLGLGILGQHDAFYITVFS</sequence>